<sequence length="91" mass="9702">MLQHFQHGGMAGLVEVADAVVAAIDGQDVLNQVVGTDGDEIDQFQNTADGQRGRRNFNHTADADFTEGIAAFGKLALRGVEVDEALAHFGY</sequence>
<reference evidence="1" key="1">
    <citation type="submission" date="2014-07" db="EMBL/GenBank/DDBJ databases">
        <authorList>
            <person name="Monot Marc"/>
        </authorList>
    </citation>
    <scope>NUCLEOTIDE SEQUENCE</scope>
    <source>
        <strain evidence="1">7032989</strain>
    </source>
</reference>
<name>A0A069AL20_CLODI</name>
<organism evidence="1">
    <name type="scientific">Clostridioides difficile</name>
    <name type="common">Peptoclostridium difficile</name>
    <dbReference type="NCBI Taxonomy" id="1496"/>
    <lineage>
        <taxon>Bacteria</taxon>
        <taxon>Bacillati</taxon>
        <taxon>Bacillota</taxon>
        <taxon>Clostridia</taxon>
        <taxon>Peptostreptococcales</taxon>
        <taxon>Peptostreptococcaceae</taxon>
        <taxon>Clostridioides</taxon>
    </lineage>
</organism>
<proteinExistence type="predicted"/>
<dbReference type="EMBL" id="LK932896">
    <property type="protein sequence ID" value="CDT02871.1"/>
    <property type="molecule type" value="Genomic_DNA"/>
</dbReference>
<gene>
    <name evidence="1" type="ORF">BN1095_2410001</name>
</gene>
<accession>A0A069AL20</accession>
<protein>
    <submittedName>
        <fullName evidence="1">Uncharacterized protein</fullName>
    </submittedName>
</protein>
<evidence type="ECO:0000313" key="1">
    <source>
        <dbReference type="EMBL" id="CDT02871.1"/>
    </source>
</evidence>
<dbReference type="AlphaFoldDB" id="A0A069AL20"/>